<sequence length="567" mass="61573">MVDFSLKKKLLPSLMAAALVSGVTFTGSAHAIHLAEDGIGQVLLGPLYLADFGYKTKVAIVNTNPTKAVKAKVVLRSSVASTELLDFICYLTPADVCRFEIREENGKIVMYSDDDSIKSPVADEVKGVPLVDSLERTKTTFASISPVTQPLFIQNLGVNDTSKMGHIEVFGLYAVDGTVVGRTANDRAVPVTIERGMAKFALAQIFDTPRYIEHFDSSLYYRGTPLEYDRTGTGSGTRDNDPGEQTERLMGSLAPLAPLATSRIRSTDPSWIQLIGNVEMVSGVDRVAYRFPALAGAIGDNVSFPYMIPVGLHATAAQWDGLVVANPRWDANSANETGIGANFGIDIFGISNFDKTVEIEAALAATNLQQSFEDESSSNRDTGYRTRLLVTFPTRYRHNPTVDPCATGVTGNQFSPPFQPDGAMLYNLIGYNNFEETTVTTGTPFSGGPRGCQDDPNTPQNECVNKLAEVNYFIPKWPTSNIDANGKPATGTIDFRSGWFDMTLEARTEPKNGCADYYPGAPVLSFTHKYIDKGAGFTQSWFVPTIHQPVRSCDSAGATDSCPSMMW</sequence>
<dbReference type="OrthoDB" id="5763254at2"/>
<feature type="signal peptide" evidence="1">
    <location>
        <begin position="1"/>
        <end position="31"/>
    </location>
</feature>
<organism evidence="2 3">
    <name type="scientific">Thioploca ingrica</name>
    <dbReference type="NCBI Taxonomy" id="40754"/>
    <lineage>
        <taxon>Bacteria</taxon>
        <taxon>Pseudomonadati</taxon>
        <taxon>Pseudomonadota</taxon>
        <taxon>Gammaproteobacteria</taxon>
        <taxon>Thiotrichales</taxon>
        <taxon>Thiotrichaceae</taxon>
        <taxon>Thioploca</taxon>
    </lineage>
</organism>
<dbReference type="Proteomes" id="UP000031623">
    <property type="component" value="Chromosome"/>
</dbReference>
<name>A0A090BV48_9GAMM</name>
<proteinExistence type="predicted"/>
<keyword evidence="3" id="KW-1185">Reference proteome</keyword>
<accession>A0A090BV48</accession>
<dbReference type="EMBL" id="AP014633">
    <property type="protein sequence ID" value="BAP56231.1"/>
    <property type="molecule type" value="Genomic_DNA"/>
</dbReference>
<dbReference type="AlphaFoldDB" id="A0A090BV48"/>
<reference evidence="2" key="1">
    <citation type="journal article" date="2014" name="ISME J.">
        <title>Ecophysiology of Thioploca ingrica as revealed by the complete genome sequence supplemented with proteomic evidence.</title>
        <authorList>
            <person name="Kojima H."/>
            <person name="Ogura Y."/>
            <person name="Yamamoto N."/>
            <person name="Togashi T."/>
            <person name="Mori H."/>
            <person name="Watanabe T."/>
            <person name="Nemoto F."/>
            <person name="Kurokawa K."/>
            <person name="Hayashi T."/>
            <person name="Fukui M."/>
        </authorList>
    </citation>
    <scope>NUCLEOTIDE SEQUENCE [LARGE SCALE GENOMIC DNA]</scope>
</reference>
<evidence type="ECO:0008006" key="4">
    <source>
        <dbReference type="Google" id="ProtNLM"/>
    </source>
</evidence>
<feature type="chain" id="PRO_5001853292" description="Secreted protein" evidence="1">
    <location>
        <begin position="32"/>
        <end position="567"/>
    </location>
</feature>
<keyword evidence="1" id="KW-0732">Signal</keyword>
<evidence type="ECO:0000256" key="1">
    <source>
        <dbReference type="SAM" id="SignalP"/>
    </source>
</evidence>
<protein>
    <recommendedName>
        <fullName evidence="4">Secreted protein</fullName>
    </recommendedName>
</protein>
<evidence type="ECO:0000313" key="3">
    <source>
        <dbReference type="Proteomes" id="UP000031623"/>
    </source>
</evidence>
<evidence type="ECO:0000313" key="2">
    <source>
        <dbReference type="EMBL" id="BAP56231.1"/>
    </source>
</evidence>
<dbReference type="KEGG" id="tig:THII_1934"/>
<gene>
    <name evidence="2" type="ORF">THII_1934</name>
</gene>
<dbReference type="HOGENOM" id="CLU_525485_0_0_6"/>